<dbReference type="PANTHER" id="PTHR12192:SF2">
    <property type="entry name" value="GLUTATHIONE-SPECIFIC GAMMA-GLUTAMYLCYCLOTRANSFERASE 2"/>
    <property type="match status" value="1"/>
</dbReference>
<protein>
    <recommendedName>
        <fullName evidence="1">glutathione-specific gamma-glutamylcyclotransferase</fullName>
        <ecNumber evidence="1">4.3.2.7</ecNumber>
    </recommendedName>
</protein>
<name>A0A2T7A451_TUBBO</name>
<dbReference type="PANTHER" id="PTHR12192">
    <property type="entry name" value="CATION TRANSPORT PROTEIN CHAC-RELATED"/>
    <property type="match status" value="1"/>
</dbReference>
<dbReference type="EMBL" id="NESQ01000026">
    <property type="protein sequence ID" value="PUU82521.1"/>
    <property type="molecule type" value="Genomic_DNA"/>
</dbReference>
<sequence length="230" mass="26278">MCPYVSRSSFQSYSHQMLVDRQVPGYIKGKLVAGFVRRFWQSSEDHRGTPEAPGRVVTLIERSYWETLNDHDFEDDDQVWGMAYRIKADRVEDVMRELNIREINGYSIRNDIEVFSSEPEAPTIRALVYIGTPENPQFIAREGIPGLDELAHHIFNSRGPSGENRDYLYNLHKSLVGLSPAAHDHHVSRLFHRAVAIEAENKIKHLGEHEAVGPGTADRRSKDKQEEVEG</sequence>
<gene>
    <name evidence="4" type="ORF">B9Z19DRAFT_1099096</name>
</gene>
<dbReference type="EC" id="4.3.2.7" evidence="1"/>
<accession>A0A2T7A451</accession>
<dbReference type="Pfam" id="PF04752">
    <property type="entry name" value="ChaC"/>
    <property type="match status" value="1"/>
</dbReference>
<dbReference type="AlphaFoldDB" id="A0A2T7A451"/>
<dbReference type="InterPro" id="IPR006840">
    <property type="entry name" value="ChaC"/>
</dbReference>
<dbReference type="GO" id="GO:0005737">
    <property type="term" value="C:cytoplasm"/>
    <property type="evidence" value="ECO:0007669"/>
    <property type="project" value="TreeGrafter"/>
</dbReference>
<dbReference type="GO" id="GO:0061928">
    <property type="term" value="F:glutathione specific gamma-glutamylcyclotransferase activity"/>
    <property type="evidence" value="ECO:0007669"/>
    <property type="project" value="UniProtKB-EC"/>
</dbReference>
<evidence type="ECO:0000313" key="5">
    <source>
        <dbReference type="Proteomes" id="UP000244722"/>
    </source>
</evidence>
<feature type="region of interest" description="Disordered" evidence="3">
    <location>
        <begin position="205"/>
        <end position="230"/>
    </location>
</feature>
<keyword evidence="5" id="KW-1185">Reference proteome</keyword>
<dbReference type="GO" id="GO:0006751">
    <property type="term" value="P:glutathione catabolic process"/>
    <property type="evidence" value="ECO:0007669"/>
    <property type="project" value="InterPro"/>
</dbReference>
<dbReference type="STRING" id="42251.A0A2T7A451"/>
<evidence type="ECO:0000256" key="3">
    <source>
        <dbReference type="SAM" id="MobiDB-lite"/>
    </source>
</evidence>
<comment type="caution">
    <text evidence="4">The sequence shown here is derived from an EMBL/GenBank/DDBJ whole genome shotgun (WGS) entry which is preliminary data.</text>
</comment>
<evidence type="ECO:0000256" key="2">
    <source>
        <dbReference type="ARBA" id="ARBA00023239"/>
    </source>
</evidence>
<evidence type="ECO:0000313" key="4">
    <source>
        <dbReference type="EMBL" id="PUU82521.1"/>
    </source>
</evidence>
<dbReference type="Proteomes" id="UP000244722">
    <property type="component" value="Unassembled WGS sequence"/>
</dbReference>
<reference evidence="4 5" key="1">
    <citation type="submission" date="2017-04" db="EMBL/GenBank/DDBJ databases">
        <title>Draft genome sequence of Tuber borchii Vittad., a whitish edible truffle.</title>
        <authorList>
            <consortium name="DOE Joint Genome Institute"/>
            <person name="Murat C."/>
            <person name="Kuo A."/>
            <person name="Barry K.W."/>
            <person name="Clum A."/>
            <person name="Dockter R.B."/>
            <person name="Fauchery L."/>
            <person name="Iotti M."/>
            <person name="Kohler A."/>
            <person name="Labutti K."/>
            <person name="Lindquist E.A."/>
            <person name="Lipzen A."/>
            <person name="Ohm R.A."/>
            <person name="Wang M."/>
            <person name="Grigoriev I.V."/>
            <person name="Zambonelli A."/>
            <person name="Martin F.M."/>
        </authorList>
    </citation>
    <scope>NUCLEOTIDE SEQUENCE [LARGE SCALE GENOMIC DNA]</scope>
    <source>
        <strain evidence="4 5">Tbo3840</strain>
    </source>
</reference>
<dbReference type="OrthoDB" id="1933483at2759"/>
<evidence type="ECO:0000256" key="1">
    <source>
        <dbReference type="ARBA" id="ARBA00012344"/>
    </source>
</evidence>
<keyword evidence="2" id="KW-0456">Lyase</keyword>
<organism evidence="4 5">
    <name type="scientific">Tuber borchii</name>
    <name type="common">White truffle</name>
    <dbReference type="NCBI Taxonomy" id="42251"/>
    <lineage>
        <taxon>Eukaryota</taxon>
        <taxon>Fungi</taxon>
        <taxon>Dikarya</taxon>
        <taxon>Ascomycota</taxon>
        <taxon>Pezizomycotina</taxon>
        <taxon>Pezizomycetes</taxon>
        <taxon>Pezizales</taxon>
        <taxon>Tuberaceae</taxon>
        <taxon>Tuber</taxon>
    </lineage>
</organism>
<proteinExistence type="predicted"/>